<sequence>MYFFLFLERAYQSMAVPDEADSVIDGCKKDQYQIVNPGLLEYQLITVPANGYVCLAIDTVFIVGEKLKITVSQHNTTYKKPKSSKYFIGVSTYCREGAHSCKIVHPTLLKIESSLSSEQQVYIIGAERSIKTRDYVERQYRHNQYYFSSYKSTSLLTEYTVSKVNRTEGTYQDIWDEQYHLYSCPVTIDNDVTVSYRKNHNIIRVLSNMNANVTLQNSTDEKGTVNTKGATIVGLDPKELPAEKIYEIESRAYVKWKLNGQNKNMRKFIGRIKNDNKILNFGNLVGIYELPIWAHILIIVIICLLVIAIIIALIICCWRFATVEDTTETAAEEKNLNESSDDVMLSE</sequence>
<evidence type="ECO:0000313" key="3">
    <source>
        <dbReference type="Proteomes" id="UP000001542"/>
    </source>
</evidence>
<dbReference type="AlphaFoldDB" id="A2D8R0"/>
<keyword evidence="3" id="KW-1185">Reference proteome</keyword>
<keyword evidence="1" id="KW-0812">Transmembrane</keyword>
<reference evidence="2" key="2">
    <citation type="journal article" date="2007" name="Science">
        <title>Draft genome sequence of the sexually transmitted pathogen Trichomonas vaginalis.</title>
        <authorList>
            <person name="Carlton J.M."/>
            <person name="Hirt R.P."/>
            <person name="Silva J.C."/>
            <person name="Delcher A.L."/>
            <person name="Schatz M."/>
            <person name="Zhao Q."/>
            <person name="Wortman J.R."/>
            <person name="Bidwell S.L."/>
            <person name="Alsmark U.C.M."/>
            <person name="Besteiro S."/>
            <person name="Sicheritz-Ponten T."/>
            <person name="Noel C.J."/>
            <person name="Dacks J.B."/>
            <person name="Foster P.G."/>
            <person name="Simillion C."/>
            <person name="Van de Peer Y."/>
            <person name="Miranda-Saavedra D."/>
            <person name="Barton G.J."/>
            <person name="Westrop G.D."/>
            <person name="Mueller S."/>
            <person name="Dessi D."/>
            <person name="Fiori P.L."/>
            <person name="Ren Q."/>
            <person name="Paulsen I."/>
            <person name="Zhang H."/>
            <person name="Bastida-Corcuera F.D."/>
            <person name="Simoes-Barbosa A."/>
            <person name="Brown M.T."/>
            <person name="Hayes R.D."/>
            <person name="Mukherjee M."/>
            <person name="Okumura C.Y."/>
            <person name="Schneider R."/>
            <person name="Smith A.J."/>
            <person name="Vanacova S."/>
            <person name="Villalvazo M."/>
            <person name="Haas B.J."/>
            <person name="Pertea M."/>
            <person name="Feldblyum T.V."/>
            <person name="Utterback T.R."/>
            <person name="Shu C.L."/>
            <person name="Osoegawa K."/>
            <person name="de Jong P.J."/>
            <person name="Hrdy I."/>
            <person name="Horvathova L."/>
            <person name="Zubacova Z."/>
            <person name="Dolezal P."/>
            <person name="Malik S.B."/>
            <person name="Logsdon J.M. Jr."/>
            <person name="Henze K."/>
            <person name="Gupta A."/>
            <person name="Wang C.C."/>
            <person name="Dunne R.L."/>
            <person name="Upcroft J.A."/>
            <person name="Upcroft P."/>
            <person name="White O."/>
            <person name="Salzberg S.L."/>
            <person name="Tang P."/>
            <person name="Chiu C.-H."/>
            <person name="Lee Y.-S."/>
            <person name="Embley T.M."/>
            <person name="Coombs G.H."/>
            <person name="Mottram J.C."/>
            <person name="Tachezy J."/>
            <person name="Fraser-Liggett C.M."/>
            <person name="Johnson P.J."/>
        </authorList>
    </citation>
    <scope>NUCLEOTIDE SEQUENCE [LARGE SCALE GENOMIC DNA]</scope>
    <source>
        <strain evidence="2">G3</strain>
    </source>
</reference>
<dbReference type="RefSeq" id="XP_001584295.1">
    <property type="nucleotide sequence ID" value="XM_001584245.1"/>
</dbReference>
<dbReference type="EMBL" id="DS113179">
    <property type="protein sequence ID" value="EAY23309.1"/>
    <property type="molecule type" value="Genomic_DNA"/>
</dbReference>
<dbReference type="KEGG" id="tva:5468871"/>
<feature type="transmembrane region" description="Helical" evidence="1">
    <location>
        <begin position="292"/>
        <end position="318"/>
    </location>
</feature>
<dbReference type="InParanoid" id="A2D8R0"/>
<dbReference type="Proteomes" id="UP000001542">
    <property type="component" value="Unassembled WGS sequence"/>
</dbReference>
<evidence type="ECO:0000313" key="2">
    <source>
        <dbReference type="EMBL" id="EAY23309.1"/>
    </source>
</evidence>
<evidence type="ECO:0000256" key="1">
    <source>
        <dbReference type="SAM" id="Phobius"/>
    </source>
</evidence>
<proteinExistence type="predicted"/>
<keyword evidence="1" id="KW-1133">Transmembrane helix</keyword>
<reference evidence="2" key="1">
    <citation type="submission" date="2006-10" db="EMBL/GenBank/DDBJ databases">
        <authorList>
            <person name="Amadeo P."/>
            <person name="Zhao Q."/>
            <person name="Wortman J."/>
            <person name="Fraser-Liggett C."/>
            <person name="Carlton J."/>
        </authorList>
    </citation>
    <scope>NUCLEOTIDE SEQUENCE</scope>
    <source>
        <strain evidence="2">G3</strain>
    </source>
</reference>
<protein>
    <submittedName>
        <fullName evidence="2">Uncharacterized protein</fullName>
    </submittedName>
</protein>
<accession>A2D8R0</accession>
<organism evidence="2 3">
    <name type="scientific">Trichomonas vaginalis (strain ATCC PRA-98 / G3)</name>
    <dbReference type="NCBI Taxonomy" id="412133"/>
    <lineage>
        <taxon>Eukaryota</taxon>
        <taxon>Metamonada</taxon>
        <taxon>Parabasalia</taxon>
        <taxon>Trichomonadida</taxon>
        <taxon>Trichomonadidae</taxon>
        <taxon>Trichomonas</taxon>
    </lineage>
</organism>
<dbReference type="VEuPathDB" id="TrichDB:TVAG_186170"/>
<keyword evidence="1" id="KW-0472">Membrane</keyword>
<gene>
    <name evidence="2" type="ORF">TVAG_186170</name>
</gene>
<dbReference type="VEuPathDB" id="TrichDB:TVAGG3_0391760"/>
<name>A2D8R0_TRIV3</name>